<comment type="similarity">
    <text evidence="1">Belongs to the NmrA-type oxidoreductase family.</text>
</comment>
<dbReference type="EMBL" id="JAGTJR010000015">
    <property type="protein sequence ID" value="KAH7048334.1"/>
    <property type="molecule type" value="Genomic_DNA"/>
</dbReference>
<organism evidence="4 5">
    <name type="scientific">Macrophomina phaseolina</name>
    <dbReference type="NCBI Taxonomy" id="35725"/>
    <lineage>
        <taxon>Eukaryota</taxon>
        <taxon>Fungi</taxon>
        <taxon>Dikarya</taxon>
        <taxon>Ascomycota</taxon>
        <taxon>Pezizomycotina</taxon>
        <taxon>Dothideomycetes</taxon>
        <taxon>Dothideomycetes incertae sedis</taxon>
        <taxon>Botryosphaeriales</taxon>
        <taxon>Botryosphaeriaceae</taxon>
        <taxon>Macrophomina</taxon>
    </lineage>
</organism>
<dbReference type="Pfam" id="PF05368">
    <property type="entry name" value="NmrA"/>
    <property type="match status" value="1"/>
</dbReference>
<evidence type="ECO:0000313" key="4">
    <source>
        <dbReference type="EMBL" id="KAH7048334.1"/>
    </source>
</evidence>
<keyword evidence="5" id="KW-1185">Reference proteome</keyword>
<dbReference type="InterPro" id="IPR051164">
    <property type="entry name" value="NmrA-like_oxidored"/>
</dbReference>
<dbReference type="PANTHER" id="PTHR42748:SF28">
    <property type="entry name" value="NMRA-LIKE DOMAIN-CONTAINING PROTEIN"/>
    <property type="match status" value="1"/>
</dbReference>
<dbReference type="InterPro" id="IPR008030">
    <property type="entry name" value="NmrA-like"/>
</dbReference>
<comment type="caution">
    <text evidence="4">The sequence shown here is derived from an EMBL/GenBank/DDBJ whole genome shotgun (WGS) entry which is preliminary data.</text>
</comment>
<dbReference type="InterPro" id="IPR036291">
    <property type="entry name" value="NAD(P)-bd_dom_sf"/>
</dbReference>
<evidence type="ECO:0000313" key="5">
    <source>
        <dbReference type="Proteomes" id="UP000774617"/>
    </source>
</evidence>
<dbReference type="Gene3D" id="3.90.25.10">
    <property type="entry name" value="UDP-galactose 4-epimerase, domain 1"/>
    <property type="match status" value="1"/>
</dbReference>
<feature type="domain" description="NmrA-like" evidence="3">
    <location>
        <begin position="3"/>
        <end position="280"/>
    </location>
</feature>
<evidence type="ECO:0000259" key="3">
    <source>
        <dbReference type="Pfam" id="PF05368"/>
    </source>
</evidence>
<dbReference type="CDD" id="cd05251">
    <property type="entry name" value="NmrA_like_SDR_a"/>
    <property type="match status" value="1"/>
</dbReference>
<dbReference type="PANTHER" id="PTHR42748">
    <property type="entry name" value="NITROGEN METABOLITE REPRESSION PROTEIN NMRA FAMILY MEMBER"/>
    <property type="match status" value="1"/>
</dbReference>
<sequence length="319" mass="35095">MARTLTVIGATGVQGGSVVNVLLASKQWHIRAVTRNPESEAAKALVQKGVEVVKADVNDEDSLVDAFEGTTAIYSVTNFWEPIFSGALDLKAAADREEAQGMILARAAARTPTLEHYIWATLPHAFNLSGIRCYHMDCKAQVDQRIREELPDLAAKTTYLYCGLYPSTLTGVLMPFEASGTGGKHVWLVPAKREASFPTSGDMNVTPGIWVRQILANPDKTKTKYAAIITDLLTFEEMLKQWSDVTKKPAVFVETPERAYAELWGEGIGKDISAQFVFGEMVPDWTAHVKDVFVTREELGIKPEEAQGFKHALRVVLGL</sequence>
<dbReference type="Gene3D" id="3.40.50.720">
    <property type="entry name" value="NAD(P)-binding Rossmann-like Domain"/>
    <property type="match status" value="1"/>
</dbReference>
<accession>A0ABQ8GBL9</accession>
<proteinExistence type="inferred from homology"/>
<evidence type="ECO:0000256" key="2">
    <source>
        <dbReference type="ARBA" id="ARBA00022857"/>
    </source>
</evidence>
<reference evidence="4 5" key="1">
    <citation type="journal article" date="2021" name="Nat. Commun.">
        <title>Genetic determinants of endophytism in the Arabidopsis root mycobiome.</title>
        <authorList>
            <person name="Mesny F."/>
            <person name="Miyauchi S."/>
            <person name="Thiergart T."/>
            <person name="Pickel B."/>
            <person name="Atanasova L."/>
            <person name="Karlsson M."/>
            <person name="Huettel B."/>
            <person name="Barry K.W."/>
            <person name="Haridas S."/>
            <person name="Chen C."/>
            <person name="Bauer D."/>
            <person name="Andreopoulos W."/>
            <person name="Pangilinan J."/>
            <person name="LaButti K."/>
            <person name="Riley R."/>
            <person name="Lipzen A."/>
            <person name="Clum A."/>
            <person name="Drula E."/>
            <person name="Henrissat B."/>
            <person name="Kohler A."/>
            <person name="Grigoriev I.V."/>
            <person name="Martin F.M."/>
            <person name="Hacquard S."/>
        </authorList>
    </citation>
    <scope>NUCLEOTIDE SEQUENCE [LARGE SCALE GENOMIC DNA]</scope>
    <source>
        <strain evidence="4 5">MPI-SDFR-AT-0080</strain>
    </source>
</reference>
<name>A0ABQ8GBL9_9PEZI</name>
<gene>
    <name evidence="4" type="ORF">B0J12DRAFT_111864</name>
</gene>
<dbReference type="Proteomes" id="UP000774617">
    <property type="component" value="Unassembled WGS sequence"/>
</dbReference>
<dbReference type="SUPFAM" id="SSF51735">
    <property type="entry name" value="NAD(P)-binding Rossmann-fold domains"/>
    <property type="match status" value="1"/>
</dbReference>
<evidence type="ECO:0000256" key="1">
    <source>
        <dbReference type="ARBA" id="ARBA00006328"/>
    </source>
</evidence>
<protein>
    <recommendedName>
        <fullName evidence="3">NmrA-like domain-containing protein</fullName>
    </recommendedName>
</protein>
<keyword evidence="2" id="KW-0521">NADP</keyword>